<proteinExistence type="predicted"/>
<protein>
    <submittedName>
        <fullName evidence="1">Uncharacterized protein</fullName>
    </submittedName>
</protein>
<name>A0ABU6SR16_9FABA</name>
<keyword evidence="2" id="KW-1185">Reference proteome</keyword>
<comment type="caution">
    <text evidence="1">The sequence shown here is derived from an EMBL/GenBank/DDBJ whole genome shotgun (WGS) entry which is preliminary data.</text>
</comment>
<accession>A0ABU6SR16</accession>
<organism evidence="1 2">
    <name type="scientific">Stylosanthes scabra</name>
    <dbReference type="NCBI Taxonomy" id="79078"/>
    <lineage>
        <taxon>Eukaryota</taxon>
        <taxon>Viridiplantae</taxon>
        <taxon>Streptophyta</taxon>
        <taxon>Embryophyta</taxon>
        <taxon>Tracheophyta</taxon>
        <taxon>Spermatophyta</taxon>
        <taxon>Magnoliopsida</taxon>
        <taxon>eudicotyledons</taxon>
        <taxon>Gunneridae</taxon>
        <taxon>Pentapetalae</taxon>
        <taxon>rosids</taxon>
        <taxon>fabids</taxon>
        <taxon>Fabales</taxon>
        <taxon>Fabaceae</taxon>
        <taxon>Papilionoideae</taxon>
        <taxon>50 kb inversion clade</taxon>
        <taxon>dalbergioids sensu lato</taxon>
        <taxon>Dalbergieae</taxon>
        <taxon>Pterocarpus clade</taxon>
        <taxon>Stylosanthes</taxon>
    </lineage>
</organism>
<gene>
    <name evidence="1" type="ORF">PIB30_075686</name>
</gene>
<dbReference type="Proteomes" id="UP001341840">
    <property type="component" value="Unassembled WGS sequence"/>
</dbReference>
<dbReference type="EMBL" id="JASCZI010061387">
    <property type="protein sequence ID" value="MED6138589.1"/>
    <property type="molecule type" value="Genomic_DNA"/>
</dbReference>
<evidence type="ECO:0000313" key="2">
    <source>
        <dbReference type="Proteomes" id="UP001341840"/>
    </source>
</evidence>
<sequence>MGFGNKSEEQEIYFHHSFGVVSSIFDLTGHEDMPMFKCGEAKFGAEVAEESARNVKIAKKSLKAKSRAYTYRSLRATDGRNGVNFDAVNAMPLPTGEQPESSTRYFQTWLHLCDTFKLNLDRGLVASVSPETNLDPPKVEPKERQVAAVYNVECLPPLAELDPRTNTDDRPTPTEQLEKIPLTSDTEKFTFIGTTL</sequence>
<evidence type="ECO:0000313" key="1">
    <source>
        <dbReference type="EMBL" id="MED6138589.1"/>
    </source>
</evidence>
<reference evidence="1 2" key="1">
    <citation type="journal article" date="2023" name="Plants (Basel)">
        <title>Bridging the Gap: Combining Genomics and Transcriptomics Approaches to Understand Stylosanthes scabra, an Orphan Legume from the Brazilian Caatinga.</title>
        <authorList>
            <person name="Ferreira-Neto J.R.C."/>
            <person name="da Silva M.D."/>
            <person name="Binneck E."/>
            <person name="de Melo N.F."/>
            <person name="da Silva R.H."/>
            <person name="de Melo A.L.T.M."/>
            <person name="Pandolfi V."/>
            <person name="Bustamante F.O."/>
            <person name="Brasileiro-Vidal A.C."/>
            <person name="Benko-Iseppon A.M."/>
        </authorList>
    </citation>
    <scope>NUCLEOTIDE SEQUENCE [LARGE SCALE GENOMIC DNA]</scope>
    <source>
        <tissue evidence="1">Leaves</tissue>
    </source>
</reference>